<proteinExistence type="predicted"/>
<evidence type="ECO:0008006" key="3">
    <source>
        <dbReference type="Google" id="ProtNLM"/>
    </source>
</evidence>
<sequence>MKKIETYQCELCGTEYKDKKQAQACERGHKKNLRVAGKEYSENDKYGFPEFVTVASEEPSLSAVYQYSRLTDESFYGGNHE</sequence>
<keyword evidence="2" id="KW-1185">Reference proteome</keyword>
<comment type="caution">
    <text evidence="1">The sequence shown here is derived from an EMBL/GenBank/DDBJ whole genome shotgun (WGS) entry which is preliminary data.</text>
</comment>
<evidence type="ECO:0000313" key="1">
    <source>
        <dbReference type="EMBL" id="EHL12525.1"/>
    </source>
</evidence>
<organism evidence="1 2">
    <name type="scientific">Oribacterium asaccharolyticum ACB7</name>
    <dbReference type="NCBI Taxonomy" id="796944"/>
    <lineage>
        <taxon>Bacteria</taxon>
        <taxon>Bacillati</taxon>
        <taxon>Bacillota</taxon>
        <taxon>Clostridia</taxon>
        <taxon>Lachnospirales</taxon>
        <taxon>Lachnospiraceae</taxon>
        <taxon>Oribacterium</taxon>
    </lineage>
</organism>
<name>G9WTK2_9FIRM</name>
<dbReference type="EMBL" id="AFZD01000015">
    <property type="protein sequence ID" value="EHL12525.1"/>
    <property type="molecule type" value="Genomic_DNA"/>
</dbReference>
<accession>G9WTK2</accession>
<gene>
    <name evidence="1" type="ORF">HMPREF9624_00236</name>
</gene>
<protein>
    <recommendedName>
        <fullName evidence="3">C2H2-type domain-containing protein</fullName>
    </recommendedName>
</protein>
<dbReference type="HOGENOM" id="CLU_2570467_0_0_9"/>
<dbReference type="AlphaFoldDB" id="G9WTK2"/>
<reference evidence="1 2" key="1">
    <citation type="submission" date="2011-08" db="EMBL/GenBank/DDBJ databases">
        <title>The Genome Sequence of Oribacterium sp. ACB7.</title>
        <authorList>
            <consortium name="The Broad Institute Genome Sequencing Platform"/>
            <person name="Earl A."/>
            <person name="Ward D."/>
            <person name="Feldgarden M."/>
            <person name="Gevers D."/>
            <person name="Sizova M."/>
            <person name="Hazen A."/>
            <person name="Epstein S."/>
            <person name="Young S.K."/>
            <person name="Zeng Q."/>
            <person name="Gargeya S."/>
            <person name="Fitzgerald M."/>
            <person name="Haas B."/>
            <person name="Abouelleil A."/>
            <person name="Alvarado L."/>
            <person name="Arachchi H.M."/>
            <person name="Berlin A."/>
            <person name="Brown A."/>
            <person name="Chapman S.B."/>
            <person name="Chen Z."/>
            <person name="Dunbar C."/>
            <person name="Freedman E."/>
            <person name="Gearin G."/>
            <person name="Gellesch M."/>
            <person name="Goldberg J."/>
            <person name="Griggs A."/>
            <person name="Gujja S."/>
            <person name="Heiman D."/>
            <person name="Howarth C."/>
            <person name="Larson L."/>
            <person name="Lui A."/>
            <person name="MacDonald P.J.P."/>
            <person name="Montmayeur A."/>
            <person name="Murphy C."/>
            <person name="Neiman D."/>
            <person name="Pearson M."/>
            <person name="Priest M."/>
            <person name="Roberts A."/>
            <person name="Saif S."/>
            <person name="Shea T."/>
            <person name="Shenoy N."/>
            <person name="Sisk P."/>
            <person name="Stolte C."/>
            <person name="Sykes S."/>
            <person name="Wortman J."/>
            <person name="Nusbaum C."/>
            <person name="Birren B."/>
        </authorList>
    </citation>
    <scope>NUCLEOTIDE SEQUENCE [LARGE SCALE GENOMIC DNA]</scope>
    <source>
        <strain evidence="1 2">ACB7</strain>
    </source>
</reference>
<dbReference type="RefSeq" id="WP_009536170.1">
    <property type="nucleotide sequence ID" value="NZ_JH414504.1"/>
</dbReference>
<evidence type="ECO:0000313" key="2">
    <source>
        <dbReference type="Proteomes" id="UP000003527"/>
    </source>
</evidence>
<dbReference type="Proteomes" id="UP000003527">
    <property type="component" value="Unassembled WGS sequence"/>
</dbReference>